<dbReference type="InterPro" id="IPR043151">
    <property type="entry name" value="BAH_sf"/>
</dbReference>
<feature type="compositionally biased region" description="Low complexity" evidence="1">
    <location>
        <begin position="198"/>
        <end position="210"/>
    </location>
</feature>
<evidence type="ECO:0000256" key="1">
    <source>
        <dbReference type="SAM" id="MobiDB-lite"/>
    </source>
</evidence>
<evidence type="ECO:0000313" key="3">
    <source>
        <dbReference type="EMBL" id="KAG2497153.1"/>
    </source>
</evidence>
<dbReference type="AlphaFoldDB" id="A0A835Y9C2"/>
<evidence type="ECO:0000313" key="4">
    <source>
        <dbReference type="Proteomes" id="UP000612055"/>
    </source>
</evidence>
<dbReference type="Gene3D" id="2.30.30.490">
    <property type="match status" value="1"/>
</dbReference>
<name>A0A835Y9C2_9CHLO</name>
<feature type="region of interest" description="Disordered" evidence="1">
    <location>
        <begin position="193"/>
        <end position="252"/>
    </location>
</feature>
<keyword evidence="4" id="KW-1185">Reference proteome</keyword>
<gene>
    <name evidence="3" type="ORF">HYH03_004743</name>
</gene>
<feature type="compositionally biased region" description="Gly residues" evidence="1">
    <location>
        <begin position="211"/>
        <end position="239"/>
    </location>
</feature>
<sequence>MVESDPPLAKFVGYVRSFVESMGEDDVQVEMGWFYRACDIEQQIEDLPGDWVKRAAKLGPVPGLSLTPEQADGGRFKELCLSNHSDKVSINCILHPVKVWFLREDDLLPLLVPSPLPPPAASAQLSGAAAAAYAHTLLPGFVCRRYWDRNTNELTWPLSKVLKHRVKHAGDPWVLDDLSELLKRSEAEREEFKRKWQQRMAAGAARQQQGQGSGQGRGPGSGQGQGRGTGQGQGRGAGQVQGLSKKRGAGAG</sequence>
<accession>A0A835Y9C2</accession>
<protein>
    <recommendedName>
        <fullName evidence="2">BAH domain-containing protein</fullName>
    </recommendedName>
</protein>
<proteinExistence type="predicted"/>
<dbReference type="InterPro" id="IPR001025">
    <property type="entry name" value="BAH_dom"/>
</dbReference>
<comment type="caution">
    <text evidence="3">The sequence shown here is derived from an EMBL/GenBank/DDBJ whole genome shotgun (WGS) entry which is preliminary data.</text>
</comment>
<organism evidence="3 4">
    <name type="scientific">Edaphochlamys debaryana</name>
    <dbReference type="NCBI Taxonomy" id="47281"/>
    <lineage>
        <taxon>Eukaryota</taxon>
        <taxon>Viridiplantae</taxon>
        <taxon>Chlorophyta</taxon>
        <taxon>core chlorophytes</taxon>
        <taxon>Chlorophyceae</taxon>
        <taxon>CS clade</taxon>
        <taxon>Chlamydomonadales</taxon>
        <taxon>Chlamydomonadales incertae sedis</taxon>
        <taxon>Edaphochlamys</taxon>
    </lineage>
</organism>
<dbReference type="EMBL" id="JAEHOE010000015">
    <property type="protein sequence ID" value="KAG2497153.1"/>
    <property type="molecule type" value="Genomic_DNA"/>
</dbReference>
<evidence type="ECO:0000259" key="2">
    <source>
        <dbReference type="PROSITE" id="PS51038"/>
    </source>
</evidence>
<reference evidence="3" key="1">
    <citation type="journal article" date="2020" name="bioRxiv">
        <title>Comparative genomics of Chlamydomonas.</title>
        <authorList>
            <person name="Craig R.J."/>
            <person name="Hasan A.R."/>
            <person name="Ness R.W."/>
            <person name="Keightley P.D."/>
        </authorList>
    </citation>
    <scope>NUCLEOTIDE SEQUENCE</scope>
    <source>
        <strain evidence="3">CCAP 11/70</strain>
    </source>
</reference>
<feature type="domain" description="BAH" evidence="2">
    <location>
        <begin position="1"/>
        <end position="158"/>
    </location>
</feature>
<dbReference type="Proteomes" id="UP000612055">
    <property type="component" value="Unassembled WGS sequence"/>
</dbReference>
<dbReference type="GO" id="GO:0003682">
    <property type="term" value="F:chromatin binding"/>
    <property type="evidence" value="ECO:0007669"/>
    <property type="project" value="InterPro"/>
</dbReference>
<dbReference type="PROSITE" id="PS51038">
    <property type="entry name" value="BAH"/>
    <property type="match status" value="1"/>
</dbReference>
<dbReference type="OrthoDB" id="537614at2759"/>